<keyword evidence="3" id="KW-1185">Reference proteome</keyword>
<evidence type="ECO:0000313" key="3">
    <source>
        <dbReference type="Proteomes" id="UP001176941"/>
    </source>
</evidence>
<evidence type="ECO:0000313" key="2">
    <source>
        <dbReference type="EMBL" id="CAI9178182.1"/>
    </source>
</evidence>
<organism evidence="2 3">
    <name type="scientific">Rangifer tarandus platyrhynchus</name>
    <name type="common">Svalbard reindeer</name>
    <dbReference type="NCBI Taxonomy" id="3082113"/>
    <lineage>
        <taxon>Eukaryota</taxon>
        <taxon>Metazoa</taxon>
        <taxon>Chordata</taxon>
        <taxon>Craniata</taxon>
        <taxon>Vertebrata</taxon>
        <taxon>Euteleostomi</taxon>
        <taxon>Mammalia</taxon>
        <taxon>Eutheria</taxon>
        <taxon>Laurasiatheria</taxon>
        <taxon>Artiodactyla</taxon>
        <taxon>Ruminantia</taxon>
        <taxon>Pecora</taxon>
        <taxon>Cervidae</taxon>
        <taxon>Odocoileinae</taxon>
        <taxon>Rangifer</taxon>
    </lineage>
</organism>
<evidence type="ECO:0000256" key="1">
    <source>
        <dbReference type="SAM" id="MobiDB-lite"/>
    </source>
</evidence>
<dbReference type="EMBL" id="OX459943">
    <property type="protein sequence ID" value="CAI9178182.1"/>
    <property type="molecule type" value="Genomic_DNA"/>
</dbReference>
<dbReference type="Proteomes" id="UP001176941">
    <property type="component" value="Chromosome 7"/>
</dbReference>
<feature type="region of interest" description="Disordered" evidence="1">
    <location>
        <begin position="49"/>
        <end position="98"/>
    </location>
</feature>
<reference evidence="2" key="1">
    <citation type="submission" date="2023-04" db="EMBL/GenBank/DDBJ databases">
        <authorList>
            <consortium name="ELIXIR-Norway"/>
        </authorList>
    </citation>
    <scope>NUCLEOTIDE SEQUENCE [LARGE SCALE GENOMIC DNA]</scope>
</reference>
<name>A0ABN8ZZK6_RANTA</name>
<proteinExistence type="predicted"/>
<accession>A0ABN8ZZK6</accession>
<protein>
    <submittedName>
        <fullName evidence="2">Uncharacterized protein</fullName>
    </submittedName>
</protein>
<gene>
    <name evidence="2" type="ORF">MRATA1EN1_LOCUS27144</name>
</gene>
<sequence>MMFDPDPLLATKVTYQAKAGNARPSVVRRPDWNPGAATAVSPVCKEVPRRRLRDQRHAAAPPRRARSGPRRCELEEAAVPAPHPGPARPGVETGSRCL</sequence>